<proteinExistence type="predicted"/>
<protein>
    <submittedName>
        <fullName evidence="1">Uncharacterized protein</fullName>
    </submittedName>
</protein>
<gene>
    <name evidence="1" type="ORF">CY35_07G123800</name>
</gene>
<evidence type="ECO:0000313" key="2">
    <source>
        <dbReference type="Proteomes" id="UP000828922"/>
    </source>
</evidence>
<name>A0ACB8HPM1_9BRYO</name>
<comment type="caution">
    <text evidence="1">The sequence shown here is derived from an EMBL/GenBank/DDBJ whole genome shotgun (WGS) entry which is preliminary data.</text>
</comment>
<dbReference type="EMBL" id="CM038913">
    <property type="protein sequence ID" value="KAH9558183.1"/>
    <property type="molecule type" value="Genomic_DNA"/>
</dbReference>
<organism evidence="1 2">
    <name type="scientific">Sphagnum magellanicum</name>
    <dbReference type="NCBI Taxonomy" id="128215"/>
    <lineage>
        <taxon>Eukaryota</taxon>
        <taxon>Viridiplantae</taxon>
        <taxon>Streptophyta</taxon>
        <taxon>Embryophyta</taxon>
        <taxon>Bryophyta</taxon>
        <taxon>Sphagnophytina</taxon>
        <taxon>Sphagnopsida</taxon>
        <taxon>Sphagnales</taxon>
        <taxon>Sphagnaceae</taxon>
        <taxon>Sphagnum</taxon>
    </lineage>
</organism>
<dbReference type="Proteomes" id="UP000828922">
    <property type="component" value="Linkage Group LG07"/>
</dbReference>
<evidence type="ECO:0000313" key="1">
    <source>
        <dbReference type="EMBL" id="KAH9558183.1"/>
    </source>
</evidence>
<sequence>FEVSSEGLFWIPATALIWLLPAALSPETHAFVFNLFITFIIDLIVVGAIKGTVKHSRPVYYEGHVVVAVDPWSFPSGDLTRAMMIATLVRLLLVCGKTSSSSFTMREDDEFFLRFALILLNTWPLATAISHIMLGRHYILYVAVGVIFGHLQGAFQCYMLFVPGGFSQSLHH</sequence>
<reference evidence="2" key="1">
    <citation type="journal article" date="2022" name="New Phytol.">
        <title>Phylogenomic structure and speciation in an emerging model: the Sphagnum magellanicum complex (Bryophyta).</title>
        <authorList>
            <person name="Shaw A.J."/>
            <person name="Piatkowski B."/>
            <person name="Duffy A.M."/>
            <person name="Aguero B."/>
            <person name="Imwattana K."/>
            <person name="Nieto-Lugilde M."/>
            <person name="Healey A."/>
            <person name="Weston D.J."/>
            <person name="Patel M.N."/>
            <person name="Schmutz J."/>
            <person name="Grimwood J."/>
            <person name="Yavitt J.B."/>
            <person name="Hassel K."/>
            <person name="Stenoien H.K."/>
            <person name="Flatberg K.I."/>
            <person name="Bickford C.P."/>
            <person name="Hicks K.A."/>
        </authorList>
    </citation>
    <scope>NUCLEOTIDE SEQUENCE [LARGE SCALE GENOMIC DNA]</scope>
</reference>
<accession>A0ACB8HPM1</accession>
<feature type="non-terminal residue" evidence="1">
    <location>
        <position position="1"/>
    </location>
</feature>
<keyword evidence="2" id="KW-1185">Reference proteome</keyword>